<dbReference type="CDD" id="cd00030">
    <property type="entry name" value="C2"/>
    <property type="match status" value="2"/>
</dbReference>
<keyword evidence="7 10" id="KW-0812">Transmembrane</keyword>
<feature type="domain" description="C2" evidence="8">
    <location>
        <begin position="434"/>
        <end position="560"/>
    </location>
</feature>
<comment type="subcellular location">
    <subcellularLocation>
        <location evidence="1">Membrane</location>
    </subcellularLocation>
</comment>
<comment type="caution">
    <text evidence="10">The sequence shown here is derived from an EMBL/GenBank/DDBJ whole genome shotgun (WGS) entry which is preliminary data.</text>
</comment>
<dbReference type="InterPro" id="IPR052455">
    <property type="entry name" value="Tricalbin_domain"/>
</dbReference>
<sequence>MASNKEDGSGEKTVNQLLWVYLLVSASLSLAWGLGVWGCSFLWVFIVIAALFVVWKTKLTNIVKRHLSMEEQRIHRKKALRQSETLEWLNFVFNRWWVFSSSNLEQLIKKRIDERLQTVKPGCLDKMELLSFQFGDQTPAVKYVRAFEYSEGVPGGHKPVSWVSVHSPPCGLEKMSNYQVVLQAEVDTVCEDFKMVFRSTIGKARMGLSFDMSVENLFIKGNLQVILHMSMDVPFPHVTKATILFTELPEVSFSVNVLKHLNIMQVPLIKSWLQANVMEGLTKALVDPGVIDIPIAKTGPIQIMKKSDKPDPMAQGVLTILIKGIPKPTPKKAPTGPEEVRYTMVKVGAKKRQTYDVMATEEWEDICSMLVYSLTKDKIVVKNKCRRLLTNITLDYHEILLNSLPLEMEKNISTTLTNKDGSKHELKLQYTPLTYIDLDITSSDPPQLDSPELAGVMFVSVHSAAGVVAADKSGTSDPYCVVFCDRRRVMTTPYIPRTRNPHWEKSVEFFTGDYTKMNLSFYVFDWDGSSTIDDDFLGSAHLSLKEGESGFLKKGITLGYNKRSEGYVTDSAFGEITVSVVFRPISSVAKSERYRLVSSGAPQDYLYTEDLVSPSSVPHTLRPSHHSITEDATRGGGPGDPQRSASCLQDFPDDKILVDLTILQAENLMAMDRNGSSDPYCEVLLGNKKIFRTTVKKKILFPKWNESTTFEVEDDTQNVEINVYDKDVFTRDFLGKVMLTMDKLKEISYKAKPEWLTLGRAKNGRLQIKCTVTCKETIEAQKKSKKGENSKKLSVPTTPPIEDEVFEEMDSPTMSKSSPPANRSEPPPNGNAMEAVSEQVAPRKVEKLQAARPSQSSQNSTNATLPRAGRKDQGTVSRQNSGNGGLYRSASDLNMGKRRTSQGHTLTPGSGMRHSDSTNSFTALHHGDNISMNSSVAGVERIYTVSGRILRVRGLSLPDTASIYCKVRIFNPSQRLRLLSGNRVIAKSAMVKVTDPLLNTTFEIDRGAGVNVDTVLTLDIKLDHKEHVAQQSFTLEHLFRDYEEGGVQKWLPLSKGVSVEVFLTKGKPNPHLVNRKAARFNKSWSFRKEKIH</sequence>
<organism evidence="10 11">
    <name type="scientific">Mizuhopecten yessoensis</name>
    <name type="common">Japanese scallop</name>
    <name type="synonym">Patinopecten yessoensis</name>
    <dbReference type="NCBI Taxonomy" id="6573"/>
    <lineage>
        <taxon>Eukaryota</taxon>
        <taxon>Metazoa</taxon>
        <taxon>Spiralia</taxon>
        <taxon>Lophotrochozoa</taxon>
        <taxon>Mollusca</taxon>
        <taxon>Bivalvia</taxon>
        <taxon>Autobranchia</taxon>
        <taxon>Pteriomorphia</taxon>
        <taxon>Pectinida</taxon>
        <taxon>Pectinoidea</taxon>
        <taxon>Pectinidae</taxon>
        <taxon>Mizuhopecten</taxon>
    </lineage>
</organism>
<dbReference type="CDD" id="cd21669">
    <property type="entry name" value="SMP_SF"/>
    <property type="match status" value="1"/>
</dbReference>
<reference evidence="10 11" key="1">
    <citation type="journal article" date="2017" name="Nat. Ecol. Evol.">
        <title>Scallop genome provides insights into evolution of bilaterian karyotype and development.</title>
        <authorList>
            <person name="Wang S."/>
            <person name="Zhang J."/>
            <person name="Jiao W."/>
            <person name="Li J."/>
            <person name="Xun X."/>
            <person name="Sun Y."/>
            <person name="Guo X."/>
            <person name="Huan P."/>
            <person name="Dong B."/>
            <person name="Zhang L."/>
            <person name="Hu X."/>
            <person name="Sun X."/>
            <person name="Wang J."/>
            <person name="Zhao C."/>
            <person name="Wang Y."/>
            <person name="Wang D."/>
            <person name="Huang X."/>
            <person name="Wang R."/>
            <person name="Lv J."/>
            <person name="Li Y."/>
            <person name="Zhang Z."/>
            <person name="Liu B."/>
            <person name="Lu W."/>
            <person name="Hui Y."/>
            <person name="Liang J."/>
            <person name="Zhou Z."/>
            <person name="Hou R."/>
            <person name="Li X."/>
            <person name="Liu Y."/>
            <person name="Li H."/>
            <person name="Ning X."/>
            <person name="Lin Y."/>
            <person name="Zhao L."/>
            <person name="Xing Q."/>
            <person name="Dou J."/>
            <person name="Li Y."/>
            <person name="Mao J."/>
            <person name="Guo H."/>
            <person name="Dou H."/>
            <person name="Li T."/>
            <person name="Mu C."/>
            <person name="Jiang W."/>
            <person name="Fu Q."/>
            <person name="Fu X."/>
            <person name="Miao Y."/>
            <person name="Liu J."/>
            <person name="Yu Q."/>
            <person name="Li R."/>
            <person name="Liao H."/>
            <person name="Li X."/>
            <person name="Kong Y."/>
            <person name="Jiang Z."/>
            <person name="Chourrout D."/>
            <person name="Li R."/>
            <person name="Bao Z."/>
        </authorList>
    </citation>
    <scope>NUCLEOTIDE SEQUENCE [LARGE SCALE GENOMIC DNA]</scope>
    <source>
        <strain evidence="10 11">PY_sf001</strain>
    </source>
</reference>
<evidence type="ECO:0000256" key="4">
    <source>
        <dbReference type="ARBA" id="ARBA00023121"/>
    </source>
</evidence>
<evidence type="ECO:0000256" key="7">
    <source>
        <dbReference type="SAM" id="Phobius"/>
    </source>
</evidence>
<dbReference type="EMBL" id="NEDP02004499">
    <property type="protein sequence ID" value="OWF45450.1"/>
    <property type="molecule type" value="Genomic_DNA"/>
</dbReference>
<dbReference type="Pfam" id="PF25669">
    <property type="entry name" value="SMP_MUG190-like"/>
    <property type="match status" value="1"/>
</dbReference>
<dbReference type="InterPro" id="IPR000008">
    <property type="entry name" value="C2_dom"/>
</dbReference>
<evidence type="ECO:0000313" key="11">
    <source>
        <dbReference type="Proteomes" id="UP000242188"/>
    </source>
</evidence>
<feature type="domain" description="C2" evidence="8">
    <location>
        <begin position="637"/>
        <end position="756"/>
    </location>
</feature>
<evidence type="ECO:0000259" key="9">
    <source>
        <dbReference type="PROSITE" id="PS51847"/>
    </source>
</evidence>
<keyword evidence="5 7" id="KW-0472">Membrane</keyword>
<keyword evidence="7" id="KW-1133">Transmembrane helix</keyword>
<dbReference type="GO" id="GO:0008289">
    <property type="term" value="F:lipid binding"/>
    <property type="evidence" value="ECO:0007669"/>
    <property type="project" value="UniProtKB-KW"/>
</dbReference>
<dbReference type="SUPFAM" id="SSF49562">
    <property type="entry name" value="C2 domain (Calcium/lipid-binding domain, CaLB)"/>
    <property type="match status" value="2"/>
</dbReference>
<feature type="compositionally biased region" description="Polar residues" evidence="6">
    <location>
        <begin position="812"/>
        <end position="821"/>
    </location>
</feature>
<evidence type="ECO:0000256" key="6">
    <source>
        <dbReference type="SAM" id="MobiDB-lite"/>
    </source>
</evidence>
<dbReference type="SMART" id="SM00239">
    <property type="entry name" value="C2"/>
    <property type="match status" value="2"/>
</dbReference>
<feature type="region of interest" description="Disordered" evidence="6">
    <location>
        <begin position="779"/>
        <end position="923"/>
    </location>
</feature>
<dbReference type="PROSITE" id="PS50004">
    <property type="entry name" value="C2"/>
    <property type="match status" value="2"/>
</dbReference>
<dbReference type="OrthoDB" id="270970at2759"/>
<gene>
    <name evidence="10" type="ORF">KP79_PYT10373</name>
</gene>
<evidence type="ECO:0000313" key="10">
    <source>
        <dbReference type="EMBL" id="OWF45450.1"/>
    </source>
</evidence>
<evidence type="ECO:0000256" key="2">
    <source>
        <dbReference type="ARBA" id="ARBA00022448"/>
    </source>
</evidence>
<feature type="domain" description="SMP-LTD" evidence="9">
    <location>
        <begin position="82"/>
        <end position="296"/>
    </location>
</feature>
<dbReference type="AlphaFoldDB" id="A0A210Q9N1"/>
<feature type="transmembrane region" description="Helical" evidence="7">
    <location>
        <begin position="30"/>
        <end position="55"/>
    </location>
</feature>
<evidence type="ECO:0000259" key="8">
    <source>
        <dbReference type="PROSITE" id="PS50004"/>
    </source>
</evidence>
<evidence type="ECO:0000256" key="5">
    <source>
        <dbReference type="ARBA" id="ARBA00023136"/>
    </source>
</evidence>
<evidence type="ECO:0000256" key="1">
    <source>
        <dbReference type="ARBA" id="ARBA00004370"/>
    </source>
</evidence>
<feature type="compositionally biased region" description="Acidic residues" evidence="6">
    <location>
        <begin position="801"/>
        <end position="810"/>
    </location>
</feature>
<dbReference type="Proteomes" id="UP000242188">
    <property type="component" value="Unassembled WGS sequence"/>
</dbReference>
<dbReference type="Pfam" id="PF00168">
    <property type="entry name" value="C2"/>
    <property type="match status" value="2"/>
</dbReference>
<protein>
    <submittedName>
        <fullName evidence="10">Multiple C2 and transmembrane domain-containing protein 1</fullName>
    </submittedName>
</protein>
<keyword evidence="4" id="KW-0446">Lipid-binding</keyword>
<evidence type="ECO:0000256" key="3">
    <source>
        <dbReference type="ARBA" id="ARBA00023055"/>
    </source>
</evidence>
<dbReference type="PANTHER" id="PTHR46980:SF2">
    <property type="entry name" value="TRICALBIN-1-RELATED"/>
    <property type="match status" value="1"/>
</dbReference>
<name>A0A210Q9N1_MIZYE</name>
<dbReference type="PROSITE" id="PS51847">
    <property type="entry name" value="SMP"/>
    <property type="match status" value="1"/>
</dbReference>
<dbReference type="Gene3D" id="2.60.40.150">
    <property type="entry name" value="C2 domain"/>
    <property type="match status" value="2"/>
</dbReference>
<keyword evidence="11" id="KW-1185">Reference proteome</keyword>
<dbReference type="GO" id="GO:0006869">
    <property type="term" value="P:lipid transport"/>
    <property type="evidence" value="ECO:0007669"/>
    <property type="project" value="UniProtKB-KW"/>
</dbReference>
<dbReference type="PANTHER" id="PTHR46980">
    <property type="entry name" value="TRICALBIN-1-RELATED"/>
    <property type="match status" value="1"/>
</dbReference>
<keyword evidence="3" id="KW-0445">Lipid transport</keyword>
<feature type="region of interest" description="Disordered" evidence="6">
    <location>
        <begin position="615"/>
        <end position="646"/>
    </location>
</feature>
<feature type="compositionally biased region" description="Polar residues" evidence="6">
    <location>
        <begin position="852"/>
        <end position="864"/>
    </location>
</feature>
<accession>A0A210Q9N1</accession>
<proteinExistence type="predicted"/>
<dbReference type="GO" id="GO:0016020">
    <property type="term" value="C:membrane"/>
    <property type="evidence" value="ECO:0007669"/>
    <property type="project" value="UniProtKB-SubCell"/>
</dbReference>
<keyword evidence="2" id="KW-0813">Transport</keyword>
<dbReference type="InterPro" id="IPR031468">
    <property type="entry name" value="SMP_LBD"/>
</dbReference>
<feature type="compositionally biased region" description="Basic and acidic residues" evidence="6">
    <location>
        <begin position="779"/>
        <end position="791"/>
    </location>
</feature>
<dbReference type="InterPro" id="IPR035892">
    <property type="entry name" value="C2_domain_sf"/>
</dbReference>